<accession>A0A8I6X594</accession>
<evidence type="ECO:0000256" key="1">
    <source>
        <dbReference type="SAM" id="MobiDB-lite"/>
    </source>
</evidence>
<sequence length="622" mass="72207">MSEKKMELTPLKIRSHGASSVMQYDDRYTPYIKMTGLLPFVQLVSRSTPNLNAAAVTTLIDRWRPETHSFHLRTGEMTVTLQDVSMITALPIEGKPLCMSTDSEGWRQQMEALIGMSPQEPEVEDGGKKDRVPAGTPFTWIAANFAHCPEDADDEVIQRYARVYMWYVISRTIFADGTSKNAPWMWLKALTVFDNKFSWGLAALAYLYRQLDDACRRTTKDGGVGGCMLLLSVWSWERLPVGRPKSSQWNTWDDHGNPVRQPTWAYKWDLVSEVASEVNLLYKQYTNEMDSLTPEQVEWEPYGVGPNFGDAHTFELNPLCMQERHLWLMRCPLICNWAVEFHLPHRVMHQFGYFQPHSPEWVYTDTQLHRLDRRRQRKIKDWQKHHKSYVIMFEQSVQAASSIRRTQYRQHCPLAFNNYVRWFQESTRVEICPPAYEEDILEEPTEYDALAQGRYNKLIREGYQTSFALVLNFVRKEVKKQANESEDILDNTPGGKKGESALRLFIKEQGQKLRRLSNILANTQRNTVEDDVDTPEVADGMTLKAFQRSAYMLKPRQEFRRYSPDDYAKGKNPVAGGSRLSRMRSMDDEDEDDDDDESDDTEQFVVARRNKLVSKRGRGPKM</sequence>
<dbReference type="Gramene" id="HORVU.MOREX.r3.3HG0240030.1">
    <property type="protein sequence ID" value="HORVU.MOREX.r3.3HG0240030.1"/>
    <property type="gene ID" value="HORVU.MOREX.r3.3HG0240030"/>
</dbReference>
<protein>
    <recommendedName>
        <fullName evidence="2">Aminotransferase-like plant mobile domain-containing protein</fullName>
    </recommendedName>
</protein>
<dbReference type="InterPro" id="IPR019557">
    <property type="entry name" value="AminoTfrase-like_pln_mobile"/>
</dbReference>
<reference evidence="3" key="2">
    <citation type="submission" date="2020-10" db="EMBL/GenBank/DDBJ databases">
        <authorList>
            <person name="Scholz U."/>
            <person name="Mascher M."/>
            <person name="Fiebig A."/>
        </authorList>
    </citation>
    <scope>NUCLEOTIDE SEQUENCE [LARGE SCALE GENOMIC DNA]</scope>
    <source>
        <strain evidence="3">cv. Morex</strain>
    </source>
</reference>
<dbReference type="Proteomes" id="UP000011116">
    <property type="component" value="Chromosome 3H"/>
</dbReference>
<feature type="compositionally biased region" description="Basic residues" evidence="1">
    <location>
        <begin position="608"/>
        <end position="622"/>
    </location>
</feature>
<feature type="compositionally biased region" description="Acidic residues" evidence="1">
    <location>
        <begin position="587"/>
        <end position="602"/>
    </location>
</feature>
<reference evidence="3" key="3">
    <citation type="submission" date="2022-01" db="UniProtKB">
        <authorList>
            <consortium name="EnsemblPlants"/>
        </authorList>
    </citation>
    <scope>IDENTIFICATION</scope>
    <source>
        <strain evidence="3">subsp. vulgare</strain>
    </source>
</reference>
<dbReference type="EnsemblPlants" id="HORVU.MOREX.r3.3HG0240030.1">
    <property type="protein sequence ID" value="HORVU.MOREX.r3.3HG0240030.1"/>
    <property type="gene ID" value="HORVU.MOREX.r3.3HG0240030"/>
</dbReference>
<feature type="region of interest" description="Disordered" evidence="1">
    <location>
        <begin position="562"/>
        <end position="622"/>
    </location>
</feature>
<reference evidence="4" key="1">
    <citation type="journal article" date="2012" name="Nature">
        <title>A physical, genetic and functional sequence assembly of the barley genome.</title>
        <authorList>
            <consortium name="The International Barley Genome Sequencing Consortium"/>
            <person name="Mayer K.F."/>
            <person name="Waugh R."/>
            <person name="Brown J.W."/>
            <person name="Schulman A."/>
            <person name="Langridge P."/>
            <person name="Platzer M."/>
            <person name="Fincher G.B."/>
            <person name="Muehlbauer G.J."/>
            <person name="Sato K."/>
            <person name="Close T.J."/>
            <person name="Wise R.P."/>
            <person name="Stein N."/>
        </authorList>
    </citation>
    <scope>NUCLEOTIDE SEQUENCE [LARGE SCALE GENOMIC DNA]</scope>
    <source>
        <strain evidence="4">cv. Morex</strain>
    </source>
</reference>
<dbReference type="InterPro" id="IPR044824">
    <property type="entry name" value="MAIN-like"/>
</dbReference>
<keyword evidence="4" id="KW-1185">Reference proteome</keyword>
<dbReference type="AlphaFoldDB" id="A0A8I6X594"/>
<feature type="domain" description="Aminotransferase-like plant mobile" evidence="2">
    <location>
        <begin position="42"/>
        <end position="423"/>
    </location>
</feature>
<dbReference type="Pfam" id="PF10536">
    <property type="entry name" value="PMD"/>
    <property type="match status" value="1"/>
</dbReference>
<dbReference type="PANTHER" id="PTHR46033:SF87">
    <property type="entry name" value="AMINOTRANSFERASE-LIKE PLANT MOBILE DOMAIN-CONTAINING PROTEIN"/>
    <property type="match status" value="1"/>
</dbReference>
<evidence type="ECO:0000313" key="4">
    <source>
        <dbReference type="Proteomes" id="UP000011116"/>
    </source>
</evidence>
<dbReference type="GO" id="GO:0010073">
    <property type="term" value="P:meristem maintenance"/>
    <property type="evidence" value="ECO:0007669"/>
    <property type="project" value="InterPro"/>
</dbReference>
<organism evidence="3 4">
    <name type="scientific">Hordeum vulgare subsp. vulgare</name>
    <name type="common">Domesticated barley</name>
    <dbReference type="NCBI Taxonomy" id="112509"/>
    <lineage>
        <taxon>Eukaryota</taxon>
        <taxon>Viridiplantae</taxon>
        <taxon>Streptophyta</taxon>
        <taxon>Embryophyta</taxon>
        <taxon>Tracheophyta</taxon>
        <taxon>Spermatophyta</taxon>
        <taxon>Magnoliopsida</taxon>
        <taxon>Liliopsida</taxon>
        <taxon>Poales</taxon>
        <taxon>Poaceae</taxon>
        <taxon>BOP clade</taxon>
        <taxon>Pooideae</taxon>
        <taxon>Triticodae</taxon>
        <taxon>Triticeae</taxon>
        <taxon>Hordeinae</taxon>
        <taxon>Hordeum</taxon>
    </lineage>
</organism>
<dbReference type="PANTHER" id="PTHR46033">
    <property type="entry name" value="PROTEIN MAIN-LIKE 2"/>
    <property type="match status" value="1"/>
</dbReference>
<proteinExistence type="predicted"/>
<evidence type="ECO:0000313" key="3">
    <source>
        <dbReference type="EnsemblPlants" id="HORVU.MOREX.r3.3HG0240030.1"/>
    </source>
</evidence>
<name>A0A8I6X594_HORVV</name>
<evidence type="ECO:0000259" key="2">
    <source>
        <dbReference type="Pfam" id="PF10536"/>
    </source>
</evidence>